<gene>
    <name evidence="1" type="ORF">F5148DRAFT_987133</name>
</gene>
<organism evidence="1 2">
    <name type="scientific">Russula earlei</name>
    <dbReference type="NCBI Taxonomy" id="71964"/>
    <lineage>
        <taxon>Eukaryota</taxon>
        <taxon>Fungi</taxon>
        <taxon>Dikarya</taxon>
        <taxon>Basidiomycota</taxon>
        <taxon>Agaricomycotina</taxon>
        <taxon>Agaricomycetes</taxon>
        <taxon>Russulales</taxon>
        <taxon>Russulaceae</taxon>
        <taxon>Russula</taxon>
    </lineage>
</organism>
<dbReference type="Proteomes" id="UP001207468">
    <property type="component" value="Unassembled WGS sequence"/>
</dbReference>
<proteinExistence type="predicted"/>
<protein>
    <submittedName>
        <fullName evidence="1">Dehydrogenase</fullName>
    </submittedName>
</protein>
<reference evidence="1" key="1">
    <citation type="submission" date="2021-03" db="EMBL/GenBank/DDBJ databases">
        <title>Evolutionary priming and transition to the ectomycorrhizal habit in an iconic lineage of mushroom-forming fungi: is preadaptation a requirement?</title>
        <authorList>
            <consortium name="DOE Joint Genome Institute"/>
            <person name="Looney B.P."/>
            <person name="Miyauchi S."/>
            <person name="Morin E."/>
            <person name="Drula E."/>
            <person name="Courty P.E."/>
            <person name="Chicoki N."/>
            <person name="Fauchery L."/>
            <person name="Kohler A."/>
            <person name="Kuo A."/>
            <person name="LaButti K."/>
            <person name="Pangilinan J."/>
            <person name="Lipzen A."/>
            <person name="Riley R."/>
            <person name="Andreopoulos W."/>
            <person name="He G."/>
            <person name="Johnson J."/>
            <person name="Barry K.W."/>
            <person name="Grigoriev I.V."/>
            <person name="Nagy L."/>
            <person name="Hibbett D."/>
            <person name="Henrissat B."/>
            <person name="Matheny P.B."/>
            <person name="Labbe J."/>
            <person name="Martin A.F."/>
        </authorList>
    </citation>
    <scope>NUCLEOTIDE SEQUENCE</scope>
    <source>
        <strain evidence="1">BPL698</strain>
    </source>
</reference>
<accession>A0ACC0TV88</accession>
<evidence type="ECO:0000313" key="1">
    <source>
        <dbReference type="EMBL" id="KAI9450314.1"/>
    </source>
</evidence>
<dbReference type="EMBL" id="JAGFNK010000440">
    <property type="protein sequence ID" value="KAI9450314.1"/>
    <property type="molecule type" value="Genomic_DNA"/>
</dbReference>
<name>A0ACC0TV88_9AGAM</name>
<evidence type="ECO:0000313" key="2">
    <source>
        <dbReference type="Proteomes" id="UP001207468"/>
    </source>
</evidence>
<sequence>MKTITTALCSFGMSGRVFHAPFIQLHPGFTLAGAWERSKHAIAEMYPGTKSYSSLEAVLADDTIELVVINTPTYTHYEYTKQALLAGKHVVVEKAFTTTVAEAEALKALALQQGKQLSVFQNRRWDSDFKTVQKIVREGWLGELCEAEIHYDRYNTALSPKQHKEIPNAGAGIVKDLGPHLIDQALHLFGLPEAVFADVRVTREISQVDDYFEILLYYPSMRVRLKAGMLVREPIPAFTIHGFNGSFIKTRGDIQEANLLKGLQPNTTDWGTEPAGGEGLLHTEREGKIIKEKIPTLQGNYYDYYDGIYKALRKGAPVPVTADDGIHVMKIIEAAFQSSNEKKVVSIKG</sequence>
<comment type="caution">
    <text evidence="1">The sequence shown here is derived from an EMBL/GenBank/DDBJ whole genome shotgun (WGS) entry which is preliminary data.</text>
</comment>
<keyword evidence="2" id="KW-1185">Reference proteome</keyword>